<feature type="transmembrane region" description="Helical" evidence="1">
    <location>
        <begin position="302"/>
        <end position="320"/>
    </location>
</feature>
<feature type="transmembrane region" description="Helical" evidence="1">
    <location>
        <begin position="326"/>
        <end position="346"/>
    </location>
</feature>
<reference evidence="2 3" key="1">
    <citation type="submission" date="2022-06" db="EMBL/GenBank/DDBJ databases">
        <title>Rhizosaccharibacter gen. nov. sp. nov. KSS12, endophytic bacteria isolated from sugarcane.</title>
        <authorList>
            <person name="Pitiwittayakul N."/>
        </authorList>
    </citation>
    <scope>NUCLEOTIDE SEQUENCE [LARGE SCALE GENOMIC DNA]</scope>
    <source>
        <strain evidence="2 3">KSS12</strain>
    </source>
</reference>
<evidence type="ECO:0000313" key="2">
    <source>
        <dbReference type="EMBL" id="MCQ8241079.1"/>
    </source>
</evidence>
<feature type="transmembrane region" description="Helical" evidence="1">
    <location>
        <begin position="418"/>
        <end position="436"/>
    </location>
</feature>
<keyword evidence="1" id="KW-0812">Transmembrane</keyword>
<keyword evidence="1" id="KW-0472">Membrane</keyword>
<accession>A0ABT1VZC0</accession>
<feature type="transmembrane region" description="Helical" evidence="1">
    <location>
        <begin position="83"/>
        <end position="104"/>
    </location>
</feature>
<evidence type="ECO:0000313" key="3">
    <source>
        <dbReference type="Proteomes" id="UP001524547"/>
    </source>
</evidence>
<keyword evidence="1" id="KW-1133">Transmembrane helix</keyword>
<feature type="transmembrane region" description="Helical" evidence="1">
    <location>
        <begin position="218"/>
        <end position="239"/>
    </location>
</feature>
<keyword evidence="3" id="KW-1185">Reference proteome</keyword>
<name>A0ABT1VZC0_9PROT</name>
<organism evidence="2 3">
    <name type="scientific">Rhizosaccharibacter radicis</name>
    <dbReference type="NCBI Taxonomy" id="2782605"/>
    <lineage>
        <taxon>Bacteria</taxon>
        <taxon>Pseudomonadati</taxon>
        <taxon>Pseudomonadota</taxon>
        <taxon>Alphaproteobacteria</taxon>
        <taxon>Acetobacterales</taxon>
        <taxon>Acetobacteraceae</taxon>
        <taxon>Rhizosaccharibacter</taxon>
    </lineage>
</organism>
<dbReference type="Proteomes" id="UP001524547">
    <property type="component" value="Unassembled WGS sequence"/>
</dbReference>
<dbReference type="EMBL" id="JAMZEJ010000005">
    <property type="protein sequence ID" value="MCQ8241079.1"/>
    <property type="molecule type" value="Genomic_DNA"/>
</dbReference>
<feature type="transmembrane region" description="Helical" evidence="1">
    <location>
        <begin position="273"/>
        <end position="290"/>
    </location>
</feature>
<evidence type="ECO:0008006" key="4">
    <source>
        <dbReference type="Google" id="ProtNLM"/>
    </source>
</evidence>
<dbReference type="RefSeq" id="WP_422919822.1">
    <property type="nucleotide sequence ID" value="NZ_JAMZEJ010000005.1"/>
</dbReference>
<sequence>MPLRSMTPWQRPVFCTVLAGAALAWLVLSGHRLLLTGDESRYLLYADAMIHHGRLILDLPEWSVLSHQSALPVGGSGLVMNSVYVPVLLSPVAGLFGLPGLRFMSLGAGLWGLRCLYRLVRAATGRGWLGASAVGQAGFTLPLLPYLHLFYMESFVFALVCWGWWRVQDAGRTLRADLLTGLVLVAIPFVHMRGSVVAALLFLLLLHRNRTVQLRWRAAALAAIAAGFGMVFVALNIRIYGSTTGPVNTARPPLPWEWFDVLAMQLSNTRHGLLVYTPVWIVGYAGLWLSLRRTVGSADTTIPRQALVLGVAAALTGVGVNPGECWPARFWVLSVPMLSVGLAVWWRSVRSPLPRALALLLAAIGFVNARLFFRDGNAFLLSRQFNNTYQWLFDRYGLIDLSLILPVEVGDRVDTLNAALWAMAGLTVLISFVASARRGIWAIPAVTVFLGIGDLAHVQRVPDDDVHLAADDHRVAVALAHPIEAGFFRLGPGVEPVFSEPSWRRYDFVVQSVSGSSFGTGVAASHVLAWQCRSAVSGWSIKAVSGAGLDKEALVAAVYRSRSVLIFLMERFGANGCRGMRQR</sequence>
<protein>
    <recommendedName>
        <fullName evidence="4">Glycosyltransferase RgtA/B/C/D-like domain-containing protein</fullName>
    </recommendedName>
</protein>
<proteinExistence type="predicted"/>
<comment type="caution">
    <text evidence="2">The sequence shown here is derived from an EMBL/GenBank/DDBJ whole genome shotgun (WGS) entry which is preliminary data.</text>
</comment>
<gene>
    <name evidence="2" type="ORF">NFI88_09535</name>
</gene>
<evidence type="ECO:0000256" key="1">
    <source>
        <dbReference type="SAM" id="Phobius"/>
    </source>
</evidence>
<feature type="transmembrane region" description="Helical" evidence="1">
    <location>
        <begin position="353"/>
        <end position="373"/>
    </location>
</feature>
<feature type="transmembrane region" description="Helical" evidence="1">
    <location>
        <begin position="185"/>
        <end position="206"/>
    </location>
</feature>